<protein>
    <submittedName>
        <fullName evidence="1">(pine wood nematode) hypothetical protein</fullName>
    </submittedName>
</protein>
<reference evidence="2" key="2">
    <citation type="submission" date="2020-08" db="EMBL/GenBank/DDBJ databases">
        <authorList>
            <person name="Kikuchi T."/>
        </authorList>
    </citation>
    <scope>NUCLEOTIDE SEQUENCE</scope>
    <source>
        <strain evidence="1">Ka4C1</strain>
    </source>
</reference>
<reference evidence="5" key="1">
    <citation type="submission" date="2016-11" db="UniProtKB">
        <authorList>
            <consortium name="WormBaseParasite"/>
        </authorList>
    </citation>
    <scope>IDENTIFICATION</scope>
</reference>
<dbReference type="EMBL" id="CAJFDI010000003">
    <property type="protein sequence ID" value="CAD5219535.1"/>
    <property type="molecule type" value="Genomic_DNA"/>
</dbReference>
<dbReference type="Pfam" id="PF16065">
    <property type="entry name" value="DUF4807"/>
    <property type="match status" value="1"/>
</dbReference>
<dbReference type="EMBL" id="CAJFCV020000003">
    <property type="protein sequence ID" value="CAG9104911.1"/>
    <property type="molecule type" value="Genomic_DNA"/>
</dbReference>
<dbReference type="Proteomes" id="UP000659654">
    <property type="component" value="Unassembled WGS sequence"/>
</dbReference>
<evidence type="ECO:0000313" key="1">
    <source>
        <dbReference type="EMBL" id="CAD5219535.1"/>
    </source>
</evidence>
<gene>
    <name evidence="1" type="ORF">BXYJ_LOCUS5727</name>
</gene>
<evidence type="ECO:0000313" key="2">
    <source>
        <dbReference type="EMBL" id="CAG9104911.1"/>
    </source>
</evidence>
<dbReference type="Proteomes" id="UP000095284">
    <property type="component" value="Unplaced"/>
</dbReference>
<dbReference type="AlphaFoldDB" id="A0A1I7RQP3"/>
<dbReference type="WBParaSite" id="BXY_0303800.1">
    <property type="protein sequence ID" value="BXY_0303800.1"/>
    <property type="gene ID" value="BXY_0303800"/>
</dbReference>
<evidence type="ECO:0000313" key="3">
    <source>
        <dbReference type="Proteomes" id="UP000095284"/>
    </source>
</evidence>
<proteinExistence type="predicted"/>
<sequence length="247" mass="28440">MISTESSRNLRKRRRRYLKSFEFGGDGCSRITLVVVMDIRAFRELERLLEHEYWKKVAAEERMLESLGLLQYKPCRLIIFEKSGDFDVVDLKGNGLVLSEFYESLRLESGMWFLSTLGGGFSSLGDCGDKESALKALRISETQFKVALRMGDDFMCGRAVLYYGTAMTQLGDYQNAFRAVLRVFIHSLRANDEALFRMSAALYMKISYTADEKFRSNKKFRNLKRLYKMLPGKNGNSLRPIDLQTGF</sequence>
<dbReference type="InterPro" id="IPR032072">
    <property type="entry name" value="DUF4807"/>
</dbReference>
<accession>A0A1I7RQP3</accession>
<dbReference type="PANTHER" id="PTHR36693">
    <property type="entry name" value="GH02722P"/>
    <property type="match status" value="1"/>
</dbReference>
<dbReference type="PANTHER" id="PTHR36693:SF1">
    <property type="entry name" value="GH02722P"/>
    <property type="match status" value="1"/>
</dbReference>
<dbReference type="SMR" id="A0A1I7RQP3"/>
<dbReference type="eggNOG" id="ENOG502S1K4">
    <property type="taxonomic scope" value="Eukaryota"/>
</dbReference>
<name>A0A1I7RQP3_BURXY</name>
<dbReference type="Proteomes" id="UP000582659">
    <property type="component" value="Unassembled WGS sequence"/>
</dbReference>
<dbReference type="OrthoDB" id="121932at2759"/>
<keyword evidence="4" id="KW-1185">Reference proteome</keyword>
<evidence type="ECO:0000313" key="4">
    <source>
        <dbReference type="Proteomes" id="UP000659654"/>
    </source>
</evidence>
<evidence type="ECO:0000313" key="5">
    <source>
        <dbReference type="WBParaSite" id="BXY_0303800.1"/>
    </source>
</evidence>
<organism evidence="3 5">
    <name type="scientific">Bursaphelenchus xylophilus</name>
    <name type="common">Pinewood nematode worm</name>
    <name type="synonym">Aphelenchoides xylophilus</name>
    <dbReference type="NCBI Taxonomy" id="6326"/>
    <lineage>
        <taxon>Eukaryota</taxon>
        <taxon>Metazoa</taxon>
        <taxon>Ecdysozoa</taxon>
        <taxon>Nematoda</taxon>
        <taxon>Chromadorea</taxon>
        <taxon>Rhabditida</taxon>
        <taxon>Tylenchina</taxon>
        <taxon>Tylenchomorpha</taxon>
        <taxon>Aphelenchoidea</taxon>
        <taxon>Aphelenchoididae</taxon>
        <taxon>Bursaphelenchus</taxon>
    </lineage>
</organism>